<evidence type="ECO:0000256" key="6">
    <source>
        <dbReference type="ARBA" id="ARBA00023125"/>
    </source>
</evidence>
<name>A0A8S5V4S2_9CAUD</name>
<dbReference type="CDD" id="cd01189">
    <property type="entry name" value="INT_ICEBs1_C_like"/>
    <property type="match status" value="1"/>
</dbReference>
<evidence type="ECO:0000256" key="3">
    <source>
        <dbReference type="ARBA" id="ARBA00022679"/>
    </source>
</evidence>
<dbReference type="Pfam" id="PF00589">
    <property type="entry name" value="Phage_integrase"/>
    <property type="match status" value="1"/>
</dbReference>
<dbReference type="PANTHER" id="PTHR30349">
    <property type="entry name" value="PHAGE INTEGRASE-RELATED"/>
    <property type="match status" value="1"/>
</dbReference>
<sequence length="369" mass="42413">MECIKCKKVLPDGAAYCCWCGKKQAPTKQTVRTRGNRQGSAYQRGKTWTARWTERSYIDADGKFHQRRKTKGGFSSKRAALQYAANPPKEEKRTPTLREYYNTYLRGDYLSLSANRQGAADKAFERMADIADYEIDTLTIMQIQDVVDSNASTYYTRKDMQTVISHCYNLAIAEKQTTVNLAKYIKLPTLEETQPEPFTESEIVKLWGAYPSEHFIGFILTMIYTGMMPGELLKLKKDMIDFNRHEIVRGGLKTKKRKETPMVFPDFMVDVLRELCAESKSRVGNVCCVNKDNFYKRYYACLELAGVQKLPPYSCRHTTATALAMKNIDPFTIKEIMRHTKITTTQKYVHPNMQGMVEAVNKLPTRPEK</sequence>
<organism evidence="10">
    <name type="scientific">Siphoviridae sp. ctSMg55</name>
    <dbReference type="NCBI Taxonomy" id="2825509"/>
    <lineage>
        <taxon>Viruses</taxon>
        <taxon>Duplodnaviria</taxon>
        <taxon>Heunggongvirae</taxon>
        <taxon>Uroviricota</taxon>
        <taxon>Caudoviricetes</taxon>
    </lineage>
</organism>
<dbReference type="GO" id="GO:0015074">
    <property type="term" value="P:DNA integration"/>
    <property type="evidence" value="ECO:0007669"/>
    <property type="project" value="UniProtKB-KW"/>
</dbReference>
<dbReference type="PROSITE" id="PS51898">
    <property type="entry name" value="TYR_RECOMBINASE"/>
    <property type="match status" value="1"/>
</dbReference>
<dbReference type="GO" id="GO:0003677">
    <property type="term" value="F:DNA binding"/>
    <property type="evidence" value="ECO:0007669"/>
    <property type="project" value="UniProtKB-KW"/>
</dbReference>
<dbReference type="GO" id="GO:0006310">
    <property type="term" value="P:DNA recombination"/>
    <property type="evidence" value="ECO:0007669"/>
    <property type="project" value="UniProtKB-KW"/>
</dbReference>
<keyword evidence="8" id="KW-1160">Virus entry into host cell</keyword>
<accession>A0A8S5V4S2</accession>
<dbReference type="InterPro" id="IPR002104">
    <property type="entry name" value="Integrase_catalytic"/>
</dbReference>
<proteinExistence type="inferred from homology"/>
<dbReference type="InterPro" id="IPR010998">
    <property type="entry name" value="Integrase_recombinase_N"/>
</dbReference>
<keyword evidence="7" id="KW-0233">DNA recombination</keyword>
<keyword evidence="4" id="KW-0378">Hydrolase</keyword>
<evidence type="ECO:0000256" key="7">
    <source>
        <dbReference type="ARBA" id="ARBA00023172"/>
    </source>
</evidence>
<evidence type="ECO:0000313" key="10">
    <source>
        <dbReference type="EMBL" id="DAG01701.1"/>
    </source>
</evidence>
<dbReference type="InterPro" id="IPR050090">
    <property type="entry name" value="Tyrosine_recombinase_XerCD"/>
</dbReference>
<keyword evidence="3" id="KW-0808">Transferase</keyword>
<evidence type="ECO:0000256" key="1">
    <source>
        <dbReference type="ARBA" id="ARBA00008857"/>
    </source>
</evidence>
<feature type="domain" description="Tyr recombinase" evidence="9">
    <location>
        <begin position="193"/>
        <end position="361"/>
    </location>
</feature>
<protein>
    <recommendedName>
        <fullName evidence="2">Integrase</fullName>
    </recommendedName>
</protein>
<keyword evidence="6" id="KW-0238">DNA-binding</keyword>
<dbReference type="PANTHER" id="PTHR30349:SF64">
    <property type="entry name" value="PROPHAGE INTEGRASE INTD-RELATED"/>
    <property type="match status" value="1"/>
</dbReference>
<evidence type="ECO:0000256" key="8">
    <source>
        <dbReference type="ARBA" id="ARBA00023195"/>
    </source>
</evidence>
<dbReference type="Gene3D" id="1.10.443.10">
    <property type="entry name" value="Intergrase catalytic core"/>
    <property type="match status" value="1"/>
</dbReference>
<dbReference type="GO" id="GO:0044826">
    <property type="term" value="P:viral genome integration into host DNA"/>
    <property type="evidence" value="ECO:0007669"/>
    <property type="project" value="UniProtKB-KW"/>
</dbReference>
<evidence type="ECO:0000256" key="4">
    <source>
        <dbReference type="ARBA" id="ARBA00022801"/>
    </source>
</evidence>
<dbReference type="GO" id="GO:0016740">
    <property type="term" value="F:transferase activity"/>
    <property type="evidence" value="ECO:0007669"/>
    <property type="project" value="UniProtKB-KW"/>
</dbReference>
<dbReference type="GO" id="GO:0075713">
    <property type="term" value="P:establishment of integrated proviral latency"/>
    <property type="evidence" value="ECO:0007669"/>
    <property type="project" value="UniProtKB-KW"/>
</dbReference>
<dbReference type="SUPFAM" id="SSF56349">
    <property type="entry name" value="DNA breaking-rejoining enzymes"/>
    <property type="match status" value="1"/>
</dbReference>
<dbReference type="InterPro" id="IPR013762">
    <property type="entry name" value="Integrase-like_cat_sf"/>
</dbReference>
<dbReference type="InterPro" id="IPR011010">
    <property type="entry name" value="DNA_brk_join_enz"/>
</dbReference>
<evidence type="ECO:0000256" key="2">
    <source>
        <dbReference type="ARBA" id="ARBA00016082"/>
    </source>
</evidence>
<keyword evidence="5" id="KW-0229">DNA integration</keyword>
<comment type="similarity">
    <text evidence="1">Belongs to the 'phage' integrase family.</text>
</comment>
<evidence type="ECO:0000256" key="5">
    <source>
        <dbReference type="ARBA" id="ARBA00022908"/>
    </source>
</evidence>
<dbReference type="EMBL" id="BK016197">
    <property type="protein sequence ID" value="DAG01701.1"/>
    <property type="molecule type" value="Genomic_DNA"/>
</dbReference>
<evidence type="ECO:0000259" key="9">
    <source>
        <dbReference type="PROSITE" id="PS51898"/>
    </source>
</evidence>
<dbReference type="GO" id="GO:0016787">
    <property type="term" value="F:hydrolase activity"/>
    <property type="evidence" value="ECO:0007669"/>
    <property type="project" value="UniProtKB-KW"/>
</dbReference>
<reference evidence="10" key="1">
    <citation type="journal article" date="2021" name="Proc. Natl. Acad. Sci. U.S.A.">
        <title>A Catalog of Tens of Thousands of Viruses from Human Metagenomes Reveals Hidden Associations with Chronic Diseases.</title>
        <authorList>
            <person name="Tisza M.J."/>
            <person name="Buck C.B."/>
        </authorList>
    </citation>
    <scope>NUCLEOTIDE SEQUENCE</scope>
    <source>
        <strain evidence="10">CtSMg55</strain>
    </source>
</reference>
<keyword evidence="8" id="KW-1179">Viral genome integration</keyword>
<dbReference type="Gene3D" id="1.10.150.130">
    <property type="match status" value="1"/>
</dbReference>